<dbReference type="PANTHER" id="PTHR47171">
    <property type="entry name" value="FARA-RELATED"/>
    <property type="match status" value="1"/>
</dbReference>
<reference evidence="8 9" key="1">
    <citation type="submission" date="2013-03" db="EMBL/GenBank/DDBJ databases">
        <title>The Genome Sequence of Cladophialophora yegresii CBS 114405.</title>
        <authorList>
            <consortium name="The Broad Institute Genomics Platform"/>
            <person name="Cuomo C."/>
            <person name="de Hoog S."/>
            <person name="Gorbushina A."/>
            <person name="Walker B."/>
            <person name="Young S.K."/>
            <person name="Zeng Q."/>
            <person name="Gargeya S."/>
            <person name="Fitzgerald M."/>
            <person name="Haas B."/>
            <person name="Abouelleil A."/>
            <person name="Allen A.W."/>
            <person name="Alvarado L."/>
            <person name="Arachchi H.M."/>
            <person name="Berlin A.M."/>
            <person name="Chapman S.B."/>
            <person name="Gainer-Dewar J."/>
            <person name="Goldberg J."/>
            <person name="Griggs A."/>
            <person name="Gujja S."/>
            <person name="Hansen M."/>
            <person name="Howarth C."/>
            <person name="Imamovic A."/>
            <person name="Ireland A."/>
            <person name="Larimer J."/>
            <person name="McCowan C."/>
            <person name="Murphy C."/>
            <person name="Pearson M."/>
            <person name="Poon T.W."/>
            <person name="Priest M."/>
            <person name="Roberts A."/>
            <person name="Saif S."/>
            <person name="Shea T."/>
            <person name="Sisk P."/>
            <person name="Sykes S."/>
            <person name="Wortman J."/>
            <person name="Nusbaum C."/>
            <person name="Birren B."/>
        </authorList>
    </citation>
    <scope>NUCLEOTIDE SEQUENCE [LARGE SCALE GENOMIC DNA]</scope>
    <source>
        <strain evidence="8 9">CBS 114405</strain>
    </source>
</reference>
<evidence type="ECO:0000256" key="1">
    <source>
        <dbReference type="ARBA" id="ARBA00022833"/>
    </source>
</evidence>
<dbReference type="AlphaFoldDB" id="W9W931"/>
<dbReference type="InterPro" id="IPR007219">
    <property type="entry name" value="XnlR_reg_dom"/>
</dbReference>
<dbReference type="GO" id="GO:0003677">
    <property type="term" value="F:DNA binding"/>
    <property type="evidence" value="ECO:0007669"/>
    <property type="project" value="UniProtKB-KW"/>
</dbReference>
<dbReference type="Pfam" id="PF04082">
    <property type="entry name" value="Fungal_trans"/>
    <property type="match status" value="1"/>
</dbReference>
<dbReference type="Proteomes" id="UP000019473">
    <property type="component" value="Unassembled WGS sequence"/>
</dbReference>
<name>W9W931_9EURO</name>
<evidence type="ECO:0000313" key="9">
    <source>
        <dbReference type="Proteomes" id="UP000019473"/>
    </source>
</evidence>
<accession>W9W931</accession>
<gene>
    <name evidence="8" type="ORF">A1O7_05194</name>
</gene>
<sequence>MVQSPTASDGIGDDVVVPPPPSNKSNLSSSFVGAHTLLVHDALKDVEVTTATQPRLTSQARSALQFVEADVLPKPPLLAALTESYFQNVFHRYPVADRAHLADPECPTLLKQAVCMAGSLMRPSSSTGGLALSQSLYEKTKMMLFFNHEQDPVTSLAALCLLICWSGNPSNSSSLDCPWQWTGTAIRLAVQMGLHKEVTYTNRPDAGRLRRLWWTLMNADRLQAACFGRPLGLRRSDYDTRMPSAADFDRADISSLVFVHYAGVIAVWGEIADVGARGFPTTGAVIEGLTDMLCNWVAELPEEICLFDQTGSRRPYRQSISELHMVYSVAIILVEALSIKRHEQWSTSLPAIIAAAFVTRLIEEVDCWDELNLMSSTTTFYAMAASIPLIYHRTSNPERRAKRQEGLLTLCSALERMSPRWGAASVLLGTIRRIRNLVEQQAAHQPQQQQQQQQPQEQEQQQEHQDSSDPAETTQSGFTPPRAYRHREMFPFPPDICPDMALLHPSIDDVLDVGDMMLPLGDEHLLWSYGESQTYLDHFRLNMFGDGPSLMDEAF</sequence>
<evidence type="ECO:0000256" key="4">
    <source>
        <dbReference type="ARBA" id="ARBA00023163"/>
    </source>
</evidence>
<evidence type="ECO:0000256" key="6">
    <source>
        <dbReference type="SAM" id="MobiDB-lite"/>
    </source>
</evidence>
<feature type="compositionally biased region" description="Low complexity" evidence="6">
    <location>
        <begin position="440"/>
        <end position="459"/>
    </location>
</feature>
<dbReference type="HOGENOM" id="CLU_007427_3_1_1"/>
<dbReference type="GeneID" id="19179779"/>
<keyword evidence="5" id="KW-0539">Nucleus</keyword>
<keyword evidence="9" id="KW-1185">Reference proteome</keyword>
<dbReference type="EMBL" id="AMGW01000003">
    <property type="protein sequence ID" value="EXJ61041.1"/>
    <property type="molecule type" value="Genomic_DNA"/>
</dbReference>
<dbReference type="RefSeq" id="XP_007757394.1">
    <property type="nucleotide sequence ID" value="XM_007759204.1"/>
</dbReference>
<dbReference type="GO" id="GO:0008270">
    <property type="term" value="F:zinc ion binding"/>
    <property type="evidence" value="ECO:0007669"/>
    <property type="project" value="InterPro"/>
</dbReference>
<keyword evidence="2" id="KW-0805">Transcription regulation</keyword>
<organism evidence="8 9">
    <name type="scientific">Cladophialophora yegresii CBS 114405</name>
    <dbReference type="NCBI Taxonomy" id="1182544"/>
    <lineage>
        <taxon>Eukaryota</taxon>
        <taxon>Fungi</taxon>
        <taxon>Dikarya</taxon>
        <taxon>Ascomycota</taxon>
        <taxon>Pezizomycotina</taxon>
        <taxon>Eurotiomycetes</taxon>
        <taxon>Chaetothyriomycetidae</taxon>
        <taxon>Chaetothyriales</taxon>
        <taxon>Herpotrichiellaceae</taxon>
        <taxon>Cladophialophora</taxon>
    </lineage>
</organism>
<comment type="caution">
    <text evidence="8">The sequence shown here is derived from an EMBL/GenBank/DDBJ whole genome shotgun (WGS) entry which is preliminary data.</text>
</comment>
<evidence type="ECO:0000256" key="3">
    <source>
        <dbReference type="ARBA" id="ARBA00023125"/>
    </source>
</evidence>
<dbReference type="InterPro" id="IPR052073">
    <property type="entry name" value="Amide_Lactam_Regulators"/>
</dbReference>
<dbReference type="GO" id="GO:0006351">
    <property type="term" value="P:DNA-templated transcription"/>
    <property type="evidence" value="ECO:0007669"/>
    <property type="project" value="InterPro"/>
</dbReference>
<evidence type="ECO:0000259" key="7">
    <source>
        <dbReference type="SMART" id="SM00906"/>
    </source>
</evidence>
<dbReference type="CDD" id="cd12148">
    <property type="entry name" value="fungal_TF_MHR"/>
    <property type="match status" value="1"/>
</dbReference>
<keyword evidence="1" id="KW-0862">Zinc</keyword>
<protein>
    <recommendedName>
        <fullName evidence="7">Xylanolytic transcriptional activator regulatory domain-containing protein</fullName>
    </recommendedName>
</protein>
<evidence type="ECO:0000256" key="2">
    <source>
        <dbReference type="ARBA" id="ARBA00023015"/>
    </source>
</evidence>
<dbReference type="OrthoDB" id="39175at2759"/>
<dbReference type="PANTHER" id="PTHR47171:SF2">
    <property type="entry name" value="TRANSCRIPTION FACTOR, PUTATIVE-RELATED"/>
    <property type="match status" value="1"/>
</dbReference>
<dbReference type="VEuPathDB" id="FungiDB:A1O7_05194"/>
<proteinExistence type="predicted"/>
<keyword evidence="4" id="KW-0804">Transcription</keyword>
<feature type="domain" description="Xylanolytic transcriptional activator regulatory" evidence="7">
    <location>
        <begin position="178"/>
        <end position="249"/>
    </location>
</feature>
<keyword evidence="3" id="KW-0238">DNA-binding</keyword>
<evidence type="ECO:0000256" key="5">
    <source>
        <dbReference type="ARBA" id="ARBA00023242"/>
    </source>
</evidence>
<dbReference type="SMART" id="SM00906">
    <property type="entry name" value="Fungal_trans"/>
    <property type="match status" value="1"/>
</dbReference>
<dbReference type="eggNOG" id="ENOG502RB10">
    <property type="taxonomic scope" value="Eukaryota"/>
</dbReference>
<feature type="compositionally biased region" description="Polar residues" evidence="6">
    <location>
        <begin position="468"/>
        <end position="478"/>
    </location>
</feature>
<evidence type="ECO:0000313" key="8">
    <source>
        <dbReference type="EMBL" id="EXJ61041.1"/>
    </source>
</evidence>
<feature type="region of interest" description="Disordered" evidence="6">
    <location>
        <begin position="1"/>
        <end position="27"/>
    </location>
</feature>
<feature type="region of interest" description="Disordered" evidence="6">
    <location>
        <begin position="440"/>
        <end position="490"/>
    </location>
</feature>